<sequence length="77" mass="8788">MPKLHKLKEVSAKSNCGTEISVERIYERVRDGASNDETWIPLPKIALTDKVIDLSDDDTFTHPRTGIVFKVLREEYA</sequence>
<name>A0A4R0ENE0_9GAMM</name>
<gene>
    <name evidence="1" type="ORF">E0H85_06325</name>
</gene>
<organism evidence="1 2">
    <name type="scientific">Acinetobacter terrae</name>
    <dbReference type="NCBI Taxonomy" id="2731247"/>
    <lineage>
        <taxon>Bacteria</taxon>
        <taxon>Pseudomonadati</taxon>
        <taxon>Pseudomonadota</taxon>
        <taxon>Gammaproteobacteria</taxon>
        <taxon>Moraxellales</taxon>
        <taxon>Moraxellaceae</taxon>
        <taxon>Acinetobacter</taxon>
        <taxon>Acinetobacter Taxon 24</taxon>
    </lineage>
</organism>
<dbReference type="OrthoDB" id="6706001at2"/>
<evidence type="ECO:0000313" key="1">
    <source>
        <dbReference type="EMBL" id="TCB59858.1"/>
    </source>
</evidence>
<reference evidence="1 2" key="1">
    <citation type="submission" date="2019-02" db="EMBL/GenBank/DDBJ databases">
        <title>High diversity of culturable Acinetobacter species in natural soil and water ecosystems.</title>
        <authorList>
            <person name="Radolfova-Krizova L."/>
            <person name="Nemec A."/>
        </authorList>
    </citation>
    <scope>NUCLEOTIDE SEQUENCE [LARGE SCALE GENOMIC DNA]</scope>
    <source>
        <strain evidence="1 2">ANC 4281</strain>
    </source>
</reference>
<proteinExistence type="predicted"/>
<accession>A0A4R0ENE0</accession>
<dbReference type="Proteomes" id="UP000291380">
    <property type="component" value="Unassembled WGS sequence"/>
</dbReference>
<dbReference type="RefSeq" id="WP_067726291.1">
    <property type="nucleotide sequence ID" value="NZ_JABERI010000029.1"/>
</dbReference>
<dbReference type="EMBL" id="SJOA01000006">
    <property type="protein sequence ID" value="TCB59858.1"/>
    <property type="molecule type" value="Genomic_DNA"/>
</dbReference>
<protein>
    <submittedName>
        <fullName evidence="1">Uncharacterized protein</fullName>
    </submittedName>
</protein>
<evidence type="ECO:0000313" key="2">
    <source>
        <dbReference type="Proteomes" id="UP000291380"/>
    </source>
</evidence>
<dbReference type="AlphaFoldDB" id="A0A4R0ENE0"/>
<comment type="caution">
    <text evidence="1">The sequence shown here is derived from an EMBL/GenBank/DDBJ whole genome shotgun (WGS) entry which is preliminary data.</text>
</comment>